<dbReference type="SUPFAM" id="SSF53720">
    <property type="entry name" value="ALDH-like"/>
    <property type="match status" value="1"/>
</dbReference>
<feature type="binding site" evidence="7">
    <location>
        <position position="201"/>
    </location>
    <ligand>
        <name>NAD(+)</name>
        <dbReference type="ChEBI" id="CHEBI:57540"/>
    </ligand>
</feature>
<dbReference type="FunFam" id="3.40.50.1980:FF:000026">
    <property type="entry name" value="Histidinol dehydrogenase"/>
    <property type="match status" value="1"/>
</dbReference>
<feature type="binding site" evidence="9">
    <location>
        <position position="249"/>
    </location>
    <ligand>
        <name>Zn(2+)</name>
        <dbReference type="ChEBI" id="CHEBI:29105"/>
    </ligand>
</feature>
<dbReference type="Gene3D" id="3.40.50.1980">
    <property type="entry name" value="Nitrogenase molybdenum iron protein domain"/>
    <property type="match status" value="2"/>
</dbReference>
<evidence type="ECO:0000313" key="11">
    <source>
        <dbReference type="EMBL" id="MRI86442.1"/>
    </source>
</evidence>
<dbReference type="PIRSF" id="PIRSF000099">
    <property type="entry name" value="Histidinol_dh"/>
    <property type="match status" value="1"/>
</dbReference>
<evidence type="ECO:0000256" key="5">
    <source>
        <dbReference type="PIRNR" id="PIRNR000099"/>
    </source>
</evidence>
<feature type="binding site" evidence="7">
    <location>
        <position position="118"/>
    </location>
    <ligand>
        <name>NAD(+)</name>
        <dbReference type="ChEBI" id="CHEBI:57540"/>
    </ligand>
</feature>
<dbReference type="InterPro" id="IPR022695">
    <property type="entry name" value="Histidinol_DH_monofunct"/>
</dbReference>
<feature type="binding site" evidence="9">
    <location>
        <position position="246"/>
    </location>
    <ligand>
        <name>Zn(2+)</name>
        <dbReference type="ChEBI" id="CHEBI:29105"/>
    </ligand>
</feature>
<sequence length="417" mass="45454">MKGILNAEAFIAQFKQQASAPNIEQMLAVQAIIDDVKANGDQALAQYTEHFDGQTLDKVKVTPEQLKASWDALDTDLQDALKLTKARIEQYEQRILYQDNLDEELSYVYRPLARVGLYVPGGTALYPSSVLMTLVPALVAGVKEIVVTTPVFTDTSITFAALYLCGVTDHVYRIGGAQAIAALAYGTETIPAVDKICGPGNAFVAMAKRLVFGDVGIDSIAGPSEILLYVDETAPLDAIVYDVFAQAEHDANARTFVLSESADLLERLSVRIQELLPEQVRSEIIAASVANNHYQVVDTRESLLNAVNFIAAEHVSVQHADQDDIVLNINYAGAVFKGVYSMEAIGDYIAGPSHVLPTNRNARYSHGLNSNDFRTSHAIINLSPKTFKEVAVAAERIAAAEGLYCHERSIAIRREEP</sequence>
<evidence type="ECO:0000256" key="3">
    <source>
        <dbReference type="ARBA" id="ARBA00022833"/>
    </source>
</evidence>
<feature type="binding site" evidence="7">
    <location>
        <position position="178"/>
    </location>
    <ligand>
        <name>NAD(+)</name>
        <dbReference type="ChEBI" id="CHEBI:57540"/>
    </ligand>
</feature>
<reference evidence="11 12" key="1">
    <citation type="submission" date="2019-11" db="EMBL/GenBank/DDBJ databases">
        <title>Characterisation of Fundicoccus ignavus gen. nov. sp. nov., a novel genus of the family Aerococcaceae isolated from bulk tank milk.</title>
        <authorList>
            <person name="Siebert A."/>
            <person name="Huptas C."/>
            <person name="Wenning M."/>
            <person name="Scherer S."/>
            <person name="Doll E.V."/>
        </authorList>
    </citation>
    <scope>NUCLEOTIDE SEQUENCE [LARGE SCALE GENOMIC DNA]</scope>
    <source>
        <strain evidence="11 12">WS4759</strain>
    </source>
</reference>
<name>A0A6I2GKQ7_9LACT</name>
<dbReference type="InterPro" id="IPR012131">
    <property type="entry name" value="Hstdl_DH"/>
</dbReference>
<feature type="binding site" evidence="9">
    <location>
        <position position="406"/>
    </location>
    <ligand>
        <name>Zn(2+)</name>
        <dbReference type="ChEBI" id="CHEBI:29105"/>
    </ligand>
</feature>
<dbReference type="Gene3D" id="1.20.5.1300">
    <property type="match status" value="1"/>
</dbReference>
<dbReference type="Proteomes" id="UP000430975">
    <property type="component" value="Unassembled WGS sequence"/>
</dbReference>
<evidence type="ECO:0000256" key="8">
    <source>
        <dbReference type="PIRSR" id="PIRSR000099-3"/>
    </source>
</evidence>
<dbReference type="PANTHER" id="PTHR21256">
    <property type="entry name" value="HISTIDINOL DEHYDROGENASE HDH"/>
    <property type="match status" value="1"/>
</dbReference>
<dbReference type="NCBIfam" id="TIGR00069">
    <property type="entry name" value="hisD"/>
    <property type="match status" value="1"/>
</dbReference>
<dbReference type="GO" id="GO:0046872">
    <property type="term" value="F:metal ion binding"/>
    <property type="evidence" value="ECO:0007669"/>
    <property type="project" value="UniProtKB-KW"/>
</dbReference>
<dbReference type="GO" id="GO:0051287">
    <property type="term" value="F:NAD binding"/>
    <property type="evidence" value="ECO:0007669"/>
    <property type="project" value="InterPro"/>
</dbReference>
<dbReference type="GO" id="GO:0000105">
    <property type="term" value="P:L-histidine biosynthetic process"/>
    <property type="evidence" value="ECO:0007669"/>
    <property type="project" value="InterPro"/>
</dbReference>
<accession>A0A6I2GKQ7</accession>
<evidence type="ECO:0000256" key="1">
    <source>
        <dbReference type="ARBA" id="ARBA00010178"/>
    </source>
</evidence>
<feature type="active site" description="Proton acceptor" evidence="6">
    <location>
        <position position="313"/>
    </location>
</feature>
<dbReference type="CDD" id="cd06572">
    <property type="entry name" value="Histidinol_dh"/>
    <property type="match status" value="1"/>
</dbReference>
<feature type="binding site" evidence="8">
    <location>
        <position position="406"/>
    </location>
    <ligand>
        <name>substrate</name>
    </ligand>
</feature>
<dbReference type="Pfam" id="PF00815">
    <property type="entry name" value="Histidinol_dh"/>
    <property type="match status" value="1"/>
</dbReference>
<comment type="similarity">
    <text evidence="1 5 10">Belongs to the histidinol dehydrogenase family.</text>
</comment>
<dbReference type="AlphaFoldDB" id="A0A6I2GKQ7"/>
<keyword evidence="2 9" id="KW-0479">Metal-binding</keyword>
<evidence type="ECO:0000256" key="9">
    <source>
        <dbReference type="PIRSR" id="PIRSR000099-4"/>
    </source>
</evidence>
<keyword evidence="7" id="KW-0520">NAD</keyword>
<organism evidence="11 12">
    <name type="scientific">Fundicoccus ignavus</name>
    <dbReference type="NCBI Taxonomy" id="2664442"/>
    <lineage>
        <taxon>Bacteria</taxon>
        <taxon>Bacillati</taxon>
        <taxon>Bacillota</taxon>
        <taxon>Bacilli</taxon>
        <taxon>Lactobacillales</taxon>
        <taxon>Aerococcaceae</taxon>
        <taxon>Fundicoccus</taxon>
    </lineage>
</organism>
<dbReference type="FunFam" id="3.40.50.1980:FF:000001">
    <property type="entry name" value="Histidinol dehydrogenase"/>
    <property type="match status" value="1"/>
</dbReference>
<evidence type="ECO:0000313" key="12">
    <source>
        <dbReference type="Proteomes" id="UP000430975"/>
    </source>
</evidence>
<evidence type="ECO:0000256" key="4">
    <source>
        <dbReference type="ARBA" id="ARBA00023002"/>
    </source>
</evidence>
<feature type="binding site" evidence="8">
    <location>
        <position position="314"/>
    </location>
    <ligand>
        <name>substrate</name>
    </ligand>
</feature>
<dbReference type="RefSeq" id="WP_153864107.1">
    <property type="nucleotide sequence ID" value="NZ_WJQS01000015.1"/>
</dbReference>
<feature type="binding site" evidence="8">
    <location>
        <position position="246"/>
    </location>
    <ligand>
        <name>substrate</name>
    </ligand>
</feature>
<dbReference type="PANTHER" id="PTHR21256:SF2">
    <property type="entry name" value="HISTIDINE BIOSYNTHESIS TRIFUNCTIONAL PROTEIN"/>
    <property type="match status" value="1"/>
</dbReference>
<dbReference type="PRINTS" id="PR00083">
    <property type="entry name" value="HOLDHDRGNASE"/>
</dbReference>
<feature type="binding site" evidence="9">
    <location>
        <position position="347"/>
    </location>
    <ligand>
        <name>Zn(2+)</name>
        <dbReference type="ChEBI" id="CHEBI:29105"/>
    </ligand>
</feature>
<feature type="binding site" evidence="8">
    <location>
        <position position="249"/>
    </location>
    <ligand>
        <name>substrate</name>
    </ligand>
</feature>
<dbReference type="GO" id="GO:0004399">
    <property type="term" value="F:histidinol dehydrogenase activity"/>
    <property type="evidence" value="ECO:0007669"/>
    <property type="project" value="UniProtKB-EC"/>
</dbReference>
<dbReference type="EMBL" id="WJQS01000015">
    <property type="protein sequence ID" value="MRI86442.1"/>
    <property type="molecule type" value="Genomic_DNA"/>
</dbReference>
<feature type="binding site" evidence="8">
    <location>
        <position position="224"/>
    </location>
    <ligand>
        <name>substrate</name>
    </ligand>
</feature>
<keyword evidence="4 5" id="KW-0560">Oxidoreductase</keyword>
<evidence type="ECO:0000256" key="7">
    <source>
        <dbReference type="PIRSR" id="PIRSR000099-2"/>
    </source>
</evidence>
<comment type="cofactor">
    <cofactor evidence="9">
        <name>Zn(2+)</name>
        <dbReference type="ChEBI" id="CHEBI:29105"/>
    </cofactor>
    <text evidence="9">Binds 1 zinc ion per subunit.</text>
</comment>
<gene>
    <name evidence="11" type="primary">hisD</name>
    <name evidence="11" type="ORF">GIY09_11355</name>
</gene>
<keyword evidence="12" id="KW-1185">Reference proteome</keyword>
<dbReference type="GO" id="GO:0005829">
    <property type="term" value="C:cytosol"/>
    <property type="evidence" value="ECO:0007669"/>
    <property type="project" value="TreeGrafter"/>
</dbReference>
<feature type="active site" description="Proton acceptor" evidence="6">
    <location>
        <position position="314"/>
    </location>
</feature>
<evidence type="ECO:0000256" key="6">
    <source>
        <dbReference type="PIRSR" id="PIRSR000099-1"/>
    </source>
</evidence>
<dbReference type="EC" id="1.1.1.23" evidence="11"/>
<dbReference type="InterPro" id="IPR016161">
    <property type="entry name" value="Ald_DH/histidinol_DH"/>
</dbReference>
<evidence type="ECO:0000256" key="2">
    <source>
        <dbReference type="ARBA" id="ARBA00022723"/>
    </source>
</evidence>
<protein>
    <submittedName>
        <fullName evidence="11">Histidinol dehydrogenase</fullName>
        <ecNumber evidence="11">1.1.1.23</ecNumber>
    </submittedName>
</protein>
<feature type="binding site" evidence="8">
    <location>
        <position position="401"/>
    </location>
    <ligand>
        <name>substrate</name>
    </ligand>
</feature>
<comment type="caution">
    <text evidence="11">The sequence shown here is derived from an EMBL/GenBank/DDBJ whole genome shotgun (WGS) entry which is preliminary data.</text>
</comment>
<evidence type="ECO:0000256" key="10">
    <source>
        <dbReference type="RuleBase" id="RU004175"/>
    </source>
</evidence>
<keyword evidence="3 9" id="KW-0862">Zinc</keyword>
<feature type="binding site" evidence="8">
    <location>
        <position position="347"/>
    </location>
    <ligand>
        <name>substrate</name>
    </ligand>
</feature>
<proteinExistence type="inferred from homology"/>